<evidence type="ECO:0000313" key="2">
    <source>
        <dbReference type="Proteomes" id="UP000754710"/>
    </source>
</evidence>
<organism evidence="1 2">
    <name type="scientific">Nocardioides jiangsuensis</name>
    <dbReference type="NCBI Taxonomy" id="2866161"/>
    <lineage>
        <taxon>Bacteria</taxon>
        <taxon>Bacillati</taxon>
        <taxon>Actinomycetota</taxon>
        <taxon>Actinomycetes</taxon>
        <taxon>Propionibacteriales</taxon>
        <taxon>Nocardioidaceae</taxon>
        <taxon>Nocardioides</taxon>
    </lineage>
</organism>
<sequence>MRRSVYLHVGAPLTGTAYLRESLARHRRRLARAGVLFPTSHLGHAGGHLDAVLDVLALASPGNTPATGAWDRLAETVRDWRRGTVVLSHELLADATLPQVERVLGSFGDAEVHVVYAARDLGRQLPLAWQEWVRNGGTAPFATYAARVLARDSHRMARVFWSSHDVGDVLERWGAYLAPEQVHVIPVPDTPDQDAVLWHRFTRTVGIDPRNLAVGPDPHRRLDPIAATEVLRLLNLATGESADPERLRALVDDLAGAGGALPRLPATLAEPARAEAAAAVEAVRSRGYDVVGDLADLLPDDDLLSGGERELSPATEDVLAAQTRLLAAVAGLRRTENGGPAGFRRRALRELSRRRPGAAGRR</sequence>
<name>A0ABS7RH98_9ACTN</name>
<reference evidence="1 2" key="1">
    <citation type="submission" date="2021-08" db="EMBL/GenBank/DDBJ databases">
        <title>Nocardioides bacterium WL0053 sp. nov., isolated from the sediment.</title>
        <authorList>
            <person name="Wang L."/>
            <person name="Zhang D."/>
            <person name="Zhang A."/>
        </authorList>
    </citation>
    <scope>NUCLEOTIDE SEQUENCE [LARGE SCALE GENOMIC DNA]</scope>
    <source>
        <strain evidence="1 2">WL0053</strain>
    </source>
</reference>
<gene>
    <name evidence="1" type="ORF">K1X13_06270</name>
</gene>
<keyword evidence="2" id="KW-1185">Reference proteome</keyword>
<comment type="caution">
    <text evidence="1">The sequence shown here is derived from an EMBL/GenBank/DDBJ whole genome shotgun (WGS) entry which is preliminary data.</text>
</comment>
<evidence type="ECO:0000313" key="1">
    <source>
        <dbReference type="EMBL" id="MBY9074420.1"/>
    </source>
</evidence>
<dbReference type="Proteomes" id="UP000754710">
    <property type="component" value="Unassembled WGS sequence"/>
</dbReference>
<accession>A0ABS7RH98</accession>
<proteinExistence type="predicted"/>
<dbReference type="RefSeq" id="WP_221024099.1">
    <property type="nucleotide sequence ID" value="NZ_JAIEZQ010000001.1"/>
</dbReference>
<dbReference type="EMBL" id="JAIEZQ010000001">
    <property type="protein sequence ID" value="MBY9074420.1"/>
    <property type="molecule type" value="Genomic_DNA"/>
</dbReference>
<protein>
    <submittedName>
        <fullName evidence="1">Uncharacterized protein</fullName>
    </submittedName>
</protein>